<proteinExistence type="inferred from homology"/>
<dbReference type="Pfam" id="PF00370">
    <property type="entry name" value="FGGY_N"/>
    <property type="match status" value="1"/>
</dbReference>
<evidence type="ECO:0000256" key="9">
    <source>
        <dbReference type="ARBA" id="ARBA00043149"/>
    </source>
</evidence>
<comment type="similarity">
    <text evidence="2 10">Belongs to the FGGY kinase family.</text>
</comment>
<dbReference type="PROSITE" id="PS00445">
    <property type="entry name" value="FGGY_KINASES_2"/>
    <property type="match status" value="1"/>
</dbReference>
<dbReference type="InterPro" id="IPR018484">
    <property type="entry name" value="FGGY_N"/>
</dbReference>
<dbReference type="Proteomes" id="UP001491310">
    <property type="component" value="Unassembled WGS sequence"/>
</dbReference>
<evidence type="ECO:0000313" key="14">
    <source>
        <dbReference type="Proteomes" id="UP001491310"/>
    </source>
</evidence>
<evidence type="ECO:0000259" key="11">
    <source>
        <dbReference type="Pfam" id="PF00370"/>
    </source>
</evidence>
<dbReference type="Pfam" id="PF02782">
    <property type="entry name" value="FGGY_C"/>
    <property type="match status" value="1"/>
</dbReference>
<dbReference type="InterPro" id="IPR042018">
    <property type="entry name" value="GK1-3_metazoan-type"/>
</dbReference>
<evidence type="ECO:0000256" key="7">
    <source>
        <dbReference type="ARBA" id="ARBA00022798"/>
    </source>
</evidence>
<keyword evidence="14" id="KW-1185">Reference proteome</keyword>
<reference evidence="13 14" key="1">
    <citation type="journal article" date="2024" name="Nat. Commun.">
        <title>Phylogenomics reveals the evolutionary origins of lichenization in chlorophyte algae.</title>
        <authorList>
            <person name="Puginier C."/>
            <person name="Libourel C."/>
            <person name="Otte J."/>
            <person name="Skaloud P."/>
            <person name="Haon M."/>
            <person name="Grisel S."/>
            <person name="Petersen M."/>
            <person name="Berrin J.G."/>
            <person name="Delaux P.M."/>
            <person name="Dal Grande F."/>
            <person name="Keller J."/>
        </authorList>
    </citation>
    <scope>NUCLEOTIDE SEQUENCE [LARGE SCALE GENOMIC DNA]</scope>
    <source>
        <strain evidence="13 14">SAG 216-7</strain>
    </source>
</reference>
<keyword evidence="6 10" id="KW-0418">Kinase</keyword>
<evidence type="ECO:0000256" key="1">
    <source>
        <dbReference type="ARBA" id="ARBA00005190"/>
    </source>
</evidence>
<comment type="pathway">
    <text evidence="1">Polyol metabolism; glycerol degradation via glycerol kinase pathway; sn-glycerol 3-phosphate from glycerol: step 1/1.</text>
</comment>
<feature type="domain" description="Carbohydrate kinase FGGY N-terminal" evidence="11">
    <location>
        <begin position="4"/>
        <end position="254"/>
    </location>
</feature>
<keyword evidence="4 10" id="KW-0808">Transferase</keyword>
<accession>A0ABR2YLA1</accession>
<dbReference type="PROSITE" id="PS00933">
    <property type="entry name" value="FGGY_KINASES_1"/>
    <property type="match status" value="1"/>
</dbReference>
<dbReference type="NCBIfam" id="NF000756">
    <property type="entry name" value="PRK00047.1"/>
    <property type="match status" value="1"/>
</dbReference>
<name>A0ABR2YLA1_9CHLO</name>
<protein>
    <recommendedName>
        <fullName evidence="3">glycerol kinase</fullName>
        <ecNumber evidence="3">2.7.1.30</ecNumber>
    </recommendedName>
    <alternativeName>
        <fullName evidence="9">ATP:glycerol 3-phosphotransferase</fullName>
    </alternativeName>
</protein>
<dbReference type="CDD" id="cd07792">
    <property type="entry name" value="ASKHA_NBD_FGGY_GK1-3-like"/>
    <property type="match status" value="1"/>
</dbReference>
<evidence type="ECO:0000256" key="6">
    <source>
        <dbReference type="ARBA" id="ARBA00022777"/>
    </source>
</evidence>
<dbReference type="Gene3D" id="3.30.420.40">
    <property type="match status" value="2"/>
</dbReference>
<dbReference type="EMBL" id="JALJOT010000009">
    <property type="protein sequence ID" value="KAK9907548.1"/>
    <property type="molecule type" value="Genomic_DNA"/>
</dbReference>
<dbReference type="EC" id="2.7.1.30" evidence="3"/>
<evidence type="ECO:0000256" key="4">
    <source>
        <dbReference type="ARBA" id="ARBA00022679"/>
    </source>
</evidence>
<evidence type="ECO:0000256" key="5">
    <source>
        <dbReference type="ARBA" id="ARBA00022741"/>
    </source>
</evidence>
<keyword evidence="7" id="KW-0319">Glycerol metabolism</keyword>
<evidence type="ECO:0000313" key="13">
    <source>
        <dbReference type="EMBL" id="KAK9907548.1"/>
    </source>
</evidence>
<sequence>MECIGAIDQGTQSTRFLLYDRSANLVASHQVEFTQITPKPGWVEHDPLEIWESVNQCLDKALEAARSKVGDVKVVALGITNQRETTLVWDRTTGKSLHNAIVWMDRRTASICQRITEELGGSNHYRAVTGLPVSTYFSAFKWTWLHENVAVVREAKAEGRCMLGTIDSWLIYNLTGGVEGGIHVTDVSNAARTFLMDIRTLSWDAGLLQRFGLSEGMLPRICSNAEVYGTVKHGLLAGVPIAGCLGDQQAAMLGQRCKPLEAKNTYGTGCFVLLNTGTAPIQSSHGLLTTMAYKLGPDEPAQYALEGAIAIAGAGVSWLKDSLRIIDSPEESATLAASVDSTGGVYFVPAFGGLLAPRWRSDARGVILGLSSFTTRAHIVRALLEAIAWQTKEVLDAMVQDAGRDGFSLLRVDGGASRNDVLMQLQADAIQIPVRRPQHLETTCLGAAYAAGIGSGFWSKDWVLHSDGCHAQDSQEFHPKADPEKIQQRFMCWKEAVKRSYNLEDFELQ</sequence>
<dbReference type="SUPFAM" id="SSF53067">
    <property type="entry name" value="Actin-like ATPase domain"/>
    <property type="match status" value="2"/>
</dbReference>
<gene>
    <name evidence="13" type="ORF">WJX75_005787</name>
</gene>
<dbReference type="PANTHER" id="PTHR10196:SF69">
    <property type="entry name" value="GLYCEROL KINASE"/>
    <property type="match status" value="1"/>
</dbReference>
<dbReference type="InterPro" id="IPR043129">
    <property type="entry name" value="ATPase_NBD"/>
</dbReference>
<dbReference type="NCBIfam" id="TIGR01311">
    <property type="entry name" value="glycerol_kin"/>
    <property type="match status" value="1"/>
</dbReference>
<dbReference type="PIRSF" id="PIRSF000538">
    <property type="entry name" value="GlpK"/>
    <property type="match status" value="1"/>
</dbReference>
<dbReference type="InterPro" id="IPR000577">
    <property type="entry name" value="Carb_kinase_FGGY"/>
</dbReference>
<keyword evidence="5" id="KW-0547">Nucleotide-binding</keyword>
<feature type="domain" description="Carbohydrate kinase FGGY C-terminal" evidence="12">
    <location>
        <begin position="263"/>
        <end position="453"/>
    </location>
</feature>
<evidence type="ECO:0000259" key="12">
    <source>
        <dbReference type="Pfam" id="PF02782"/>
    </source>
</evidence>
<evidence type="ECO:0000256" key="10">
    <source>
        <dbReference type="RuleBase" id="RU003733"/>
    </source>
</evidence>
<dbReference type="PANTHER" id="PTHR10196">
    <property type="entry name" value="SUGAR KINASE"/>
    <property type="match status" value="1"/>
</dbReference>
<dbReference type="InterPro" id="IPR005999">
    <property type="entry name" value="Glycerol_kin"/>
</dbReference>
<evidence type="ECO:0000256" key="3">
    <source>
        <dbReference type="ARBA" id="ARBA00012099"/>
    </source>
</evidence>
<organism evidence="13 14">
    <name type="scientific">Coccomyxa subellipsoidea</name>
    <dbReference type="NCBI Taxonomy" id="248742"/>
    <lineage>
        <taxon>Eukaryota</taxon>
        <taxon>Viridiplantae</taxon>
        <taxon>Chlorophyta</taxon>
        <taxon>core chlorophytes</taxon>
        <taxon>Trebouxiophyceae</taxon>
        <taxon>Trebouxiophyceae incertae sedis</taxon>
        <taxon>Coccomyxaceae</taxon>
        <taxon>Coccomyxa</taxon>
    </lineage>
</organism>
<comment type="caution">
    <text evidence="13">The sequence shown here is derived from an EMBL/GenBank/DDBJ whole genome shotgun (WGS) entry which is preliminary data.</text>
</comment>
<evidence type="ECO:0000256" key="2">
    <source>
        <dbReference type="ARBA" id="ARBA00009156"/>
    </source>
</evidence>
<dbReference type="InterPro" id="IPR018485">
    <property type="entry name" value="FGGY_C"/>
</dbReference>
<dbReference type="InterPro" id="IPR018483">
    <property type="entry name" value="Carb_kinase_FGGY_CS"/>
</dbReference>
<evidence type="ECO:0000256" key="8">
    <source>
        <dbReference type="ARBA" id="ARBA00022840"/>
    </source>
</evidence>
<keyword evidence="8" id="KW-0067">ATP-binding</keyword>